<reference evidence="3" key="2">
    <citation type="submission" date="2022-09" db="EMBL/GenBank/DDBJ databases">
        <title>Intensive care unit water sources are persistently colonized with multi-drug resistant bacteria and are the site of extensive horizontal gene transfer of antibiotic resistance genes.</title>
        <authorList>
            <person name="Diorio-Toth L."/>
        </authorList>
    </citation>
    <scope>NUCLEOTIDE SEQUENCE</scope>
    <source>
        <strain evidence="4">GD03864</strain>
        <strain evidence="3">GD04147</strain>
    </source>
</reference>
<evidence type="ECO:0000256" key="1">
    <source>
        <dbReference type="SAM" id="SignalP"/>
    </source>
</evidence>
<dbReference type="Proteomes" id="UP001158076">
    <property type="component" value="Unassembled WGS sequence"/>
</dbReference>
<protein>
    <submittedName>
        <fullName evidence="3">DUF2959 domain-containing protein</fullName>
    </submittedName>
</protein>
<dbReference type="EMBL" id="JAODZE010000001">
    <property type="protein sequence ID" value="MDH0144889.1"/>
    <property type="molecule type" value="Genomic_DNA"/>
</dbReference>
<dbReference type="Pfam" id="PF11172">
    <property type="entry name" value="DUF2959"/>
    <property type="match status" value="1"/>
</dbReference>
<dbReference type="EMBL" id="JAOCDG010000007">
    <property type="protein sequence ID" value="MDH0687649.1"/>
    <property type="molecule type" value="Genomic_DNA"/>
</dbReference>
<keyword evidence="1" id="KW-0732">Signal</keyword>
<name>A0A0H3YWY3_STUST</name>
<feature type="signal peptide" evidence="1">
    <location>
        <begin position="1"/>
        <end position="24"/>
    </location>
</feature>
<sequence>MRRLIFVCCALLALAGCQSAYYSAMEKAGIHKRDILVDRVEDARDSQQAAKEQFKDALERYRSVVEVKGGDLEKRYDALNRQYEASVASARDVRARIDAVEDVANALFKEWESELKQYSNASLKAASAKELSRTRAEYRTLLQRMKAAEQRIEPVLSVLRDQVLFLKHNLNARAISALHGEYRTLQGNVDQLMADMQRAIDEADTFIRRLQADS</sequence>
<dbReference type="AlphaFoldDB" id="A0A0H3YWY3"/>
<dbReference type="EMBL" id="JAAMRD010000005">
    <property type="protein sequence ID" value="MBA1304562.1"/>
    <property type="molecule type" value="Genomic_DNA"/>
</dbReference>
<gene>
    <name evidence="2" type="ORF">G7024_09090</name>
    <name evidence="4" type="ORF">N5D09_06080</name>
    <name evidence="3" type="ORF">N7335_00625</name>
</gene>
<dbReference type="RefSeq" id="WP_017243993.1">
    <property type="nucleotide sequence ID" value="NZ_AP024722.1"/>
</dbReference>
<evidence type="ECO:0000313" key="4">
    <source>
        <dbReference type="EMBL" id="MDH0687649.1"/>
    </source>
</evidence>
<feature type="chain" id="PRO_5044366221" evidence="1">
    <location>
        <begin position="25"/>
        <end position="214"/>
    </location>
</feature>
<accession>A0A0H3YWY3</accession>
<dbReference type="Gene3D" id="1.20.5.300">
    <property type="match status" value="1"/>
</dbReference>
<dbReference type="PROSITE" id="PS51257">
    <property type="entry name" value="PROKAR_LIPOPROTEIN"/>
    <property type="match status" value="1"/>
</dbReference>
<dbReference type="Proteomes" id="UP001161139">
    <property type="component" value="Unassembled WGS sequence"/>
</dbReference>
<proteinExistence type="predicted"/>
<comment type="caution">
    <text evidence="3">The sequence shown here is derived from an EMBL/GenBank/DDBJ whole genome shotgun (WGS) entry which is preliminary data.</text>
</comment>
<organism evidence="3 5">
    <name type="scientific">Stutzerimonas stutzeri</name>
    <name type="common">Pseudomonas stutzeri</name>
    <dbReference type="NCBI Taxonomy" id="316"/>
    <lineage>
        <taxon>Bacteria</taxon>
        <taxon>Pseudomonadati</taxon>
        <taxon>Pseudomonadota</taxon>
        <taxon>Gammaproteobacteria</taxon>
        <taxon>Pseudomonadales</taxon>
        <taxon>Pseudomonadaceae</taxon>
        <taxon>Stutzerimonas</taxon>
    </lineage>
</organism>
<reference evidence="2" key="1">
    <citation type="submission" date="2020-02" db="EMBL/GenBank/DDBJ databases">
        <title>Synteny-based analysis reveals conserved mechanism for high triclosan tolerance in Pseudomonas, as well as instances of horizontal transfer.</title>
        <authorList>
            <person name="Mcfarland A.G."/>
            <person name="Bertucci H.K."/>
            <person name="Litmann E."/>
            <person name="Shen J."/>
            <person name="Huttenhower C."/>
            <person name="Hartmann E.M."/>
        </authorList>
    </citation>
    <scope>NUCLEOTIDE SEQUENCE</scope>
    <source>
        <strain evidence="2">109A1</strain>
    </source>
</reference>
<evidence type="ECO:0000313" key="2">
    <source>
        <dbReference type="EMBL" id="MBA1304562.1"/>
    </source>
</evidence>
<evidence type="ECO:0000313" key="5">
    <source>
        <dbReference type="Proteomes" id="UP001158076"/>
    </source>
</evidence>
<dbReference type="Proteomes" id="UP001138621">
    <property type="component" value="Unassembled WGS sequence"/>
</dbReference>
<evidence type="ECO:0000313" key="3">
    <source>
        <dbReference type="EMBL" id="MDH0144889.1"/>
    </source>
</evidence>
<dbReference type="GeneID" id="66820823"/>
<dbReference type="InterPro" id="IPR021342">
    <property type="entry name" value="DUF2959"/>
</dbReference>